<evidence type="ECO:0008006" key="4">
    <source>
        <dbReference type="Google" id="ProtNLM"/>
    </source>
</evidence>
<dbReference type="EMBL" id="CP044232">
    <property type="protein sequence ID" value="QEW04818.1"/>
    <property type="molecule type" value="Genomic_DNA"/>
</dbReference>
<gene>
    <name evidence="2" type="ORF">F6J85_06360</name>
</gene>
<feature type="transmembrane region" description="Helical" evidence="1">
    <location>
        <begin position="201"/>
        <end position="219"/>
    </location>
</feature>
<feature type="transmembrane region" description="Helical" evidence="1">
    <location>
        <begin position="29"/>
        <end position="51"/>
    </location>
</feature>
<feature type="transmembrane region" description="Helical" evidence="1">
    <location>
        <begin position="168"/>
        <end position="189"/>
    </location>
</feature>
<name>A0A5J6L8M4_9MICO</name>
<organism evidence="2 3">
    <name type="scientific">Microbacterium lushaniae</name>
    <dbReference type="NCBI Taxonomy" id="2614639"/>
    <lineage>
        <taxon>Bacteria</taxon>
        <taxon>Bacillati</taxon>
        <taxon>Actinomycetota</taxon>
        <taxon>Actinomycetes</taxon>
        <taxon>Micrococcales</taxon>
        <taxon>Microbacteriaceae</taxon>
        <taxon>Microbacterium</taxon>
    </lineage>
</organism>
<evidence type="ECO:0000256" key="1">
    <source>
        <dbReference type="SAM" id="Phobius"/>
    </source>
</evidence>
<feature type="transmembrane region" description="Helical" evidence="1">
    <location>
        <begin position="397"/>
        <end position="424"/>
    </location>
</feature>
<keyword evidence="1" id="KW-0812">Transmembrane</keyword>
<sequence>MGQAPTWASATVGTGHLLRFLLRRDWRRLAVWVGSLAVFCVYYVTATSALYPTAADRQNRAASISNPGGVFLSGPGYGADDYTAGAMFANEMTIWLMVLLAVMNILQITRNTRSEEASGRAELVRALPVGRHAAQVAAFLLVAIADAAFAVLGSALLIAAGLPVPDTIAMMAGLMATALVFAGVTTVTCQLTLHPRGASGLAMAALGLALMIRGLGDIVQPHGSPLSWFSPLAWPQQLRAYVDLRVWPLGVSVFAIILTLAIGALLASRRDLGGALLPERTGRSDATPALAHPFALALRQQRTSLLWWLVGCVAMFGLTGLFVGEGFGDVLRDIADQNDLTAAIFGDDPLAAFLGLMMLHNALAAAVYCIATTLRIKSEEDEGRLGLTLSRPVPRATVLLSHLGVVGLGTFVLVTVGGAVALWIGVLISGGDVGLGTLLTSAGAFSLAIAVMLAFTAALYAWIPRATPLAWALFAYVVVETFFGVLVNLPAALRALSPFWWIGDYPATPLNPAHMIGLSAAALALFVVAVAGFRRRDLSAG</sequence>
<keyword evidence="1" id="KW-0472">Membrane</keyword>
<feature type="transmembrane region" description="Helical" evidence="1">
    <location>
        <begin position="305"/>
        <end position="323"/>
    </location>
</feature>
<evidence type="ECO:0000313" key="2">
    <source>
        <dbReference type="EMBL" id="QEW04818.1"/>
    </source>
</evidence>
<protein>
    <recommendedName>
        <fullName evidence="4">ABC-2 type transport system permease protein</fullName>
    </recommendedName>
</protein>
<feature type="transmembrane region" description="Helical" evidence="1">
    <location>
        <begin position="350"/>
        <end position="376"/>
    </location>
</feature>
<accession>A0A5J6L8M4</accession>
<feature type="transmembrane region" description="Helical" evidence="1">
    <location>
        <begin position="136"/>
        <end position="162"/>
    </location>
</feature>
<dbReference type="AlphaFoldDB" id="A0A5J6L8M4"/>
<dbReference type="KEGG" id="mlz:F6J85_06360"/>
<dbReference type="Proteomes" id="UP000325516">
    <property type="component" value="Chromosome"/>
</dbReference>
<proteinExistence type="predicted"/>
<keyword evidence="3" id="KW-1185">Reference proteome</keyword>
<feature type="transmembrane region" description="Helical" evidence="1">
    <location>
        <begin position="470"/>
        <end position="493"/>
    </location>
</feature>
<feature type="transmembrane region" description="Helical" evidence="1">
    <location>
        <begin position="513"/>
        <end position="533"/>
    </location>
</feature>
<feature type="transmembrane region" description="Helical" evidence="1">
    <location>
        <begin position="246"/>
        <end position="267"/>
    </location>
</feature>
<feature type="transmembrane region" description="Helical" evidence="1">
    <location>
        <begin position="444"/>
        <end position="463"/>
    </location>
</feature>
<keyword evidence="1" id="KW-1133">Transmembrane helix</keyword>
<feature type="transmembrane region" description="Helical" evidence="1">
    <location>
        <begin position="82"/>
        <end position="106"/>
    </location>
</feature>
<reference evidence="3" key="1">
    <citation type="submission" date="2019-09" db="EMBL/GenBank/DDBJ databases">
        <title>Mumia zhuanghuii sp. nov. isolated from the intestinal contents of plateau pika (Ochotona curzoniae) in the Qinghai-Tibet plateau of China.</title>
        <authorList>
            <person name="Tian Z."/>
        </authorList>
    </citation>
    <scope>NUCLEOTIDE SEQUENCE [LARGE SCALE GENOMIC DNA]</scope>
    <source>
        <strain evidence="3">L-031</strain>
    </source>
</reference>
<evidence type="ECO:0000313" key="3">
    <source>
        <dbReference type="Proteomes" id="UP000325516"/>
    </source>
</evidence>